<evidence type="ECO:0000313" key="1">
    <source>
        <dbReference type="EMBL" id="AHC40129.1"/>
    </source>
</evidence>
<name>A0ABN4BQI9_9MOLU</name>
<accession>A0ABN4BQI9</accession>
<dbReference type="Proteomes" id="UP000018745">
    <property type="component" value="Chromosome"/>
</dbReference>
<proteinExistence type="predicted"/>
<dbReference type="RefSeq" id="WP_024070932.1">
    <property type="nucleotide sequence ID" value="NC_023062.1"/>
</dbReference>
<dbReference type="EMBL" id="CP006935">
    <property type="protein sequence ID" value="AHC40129.1"/>
    <property type="molecule type" value="Genomic_DNA"/>
</dbReference>
<gene>
    <name evidence="1" type="ORF">OVS_00695</name>
</gene>
<evidence type="ECO:0000313" key="2">
    <source>
        <dbReference type="Proteomes" id="UP000018745"/>
    </source>
</evidence>
<protein>
    <submittedName>
        <fullName evidence="1">Uncharacterized protein</fullName>
    </submittedName>
</protein>
<organism evidence="1 2">
    <name type="scientific">Mycoplasma ovis str. Michigan</name>
    <dbReference type="NCBI Taxonomy" id="1415773"/>
    <lineage>
        <taxon>Bacteria</taxon>
        <taxon>Bacillati</taxon>
        <taxon>Mycoplasmatota</taxon>
        <taxon>Mollicutes</taxon>
        <taxon>Mycoplasmataceae</taxon>
        <taxon>Mycoplasma</taxon>
    </lineage>
</organism>
<sequence>MKFKNQSVEVNVNYILDKRNESGLGAEIGKIGEVWRSDKVGQIYRDNFFYAEPDFGWIDGIQGAERIKSRVSGVGVKIIKNNGDPIVAGKEGIT</sequence>
<keyword evidence="2" id="KW-1185">Reference proteome</keyword>
<reference evidence="1 2" key="1">
    <citation type="journal article" date="2014" name="Genome Announc.">
        <title>Complete Genome Sequence of Mycoplasma ovis Strain Michigan, a Hemoplasma of Sheep with Two Distinct 16S rRNA Genes.</title>
        <authorList>
            <person name="Deshuillers P.L."/>
            <person name="Santos A.P."/>
            <person name="do Nascimento N.C."/>
            <person name="Hampel J.A."/>
            <person name="Bergin I.L."/>
            <person name="Dyson M.C."/>
            <person name="Messick J.B."/>
        </authorList>
    </citation>
    <scope>NUCLEOTIDE SEQUENCE [LARGE SCALE GENOMIC DNA]</scope>
    <source>
        <strain evidence="1 2">Michigan</strain>
    </source>
</reference>